<keyword evidence="8" id="KW-1185">Reference proteome</keyword>
<evidence type="ECO:0000256" key="6">
    <source>
        <dbReference type="SAM" id="Phobius"/>
    </source>
</evidence>
<feature type="transmembrane region" description="Helical" evidence="6">
    <location>
        <begin position="358"/>
        <end position="375"/>
    </location>
</feature>
<dbReference type="KEGG" id="som:SOMG_04858"/>
<evidence type="ECO:0000256" key="2">
    <source>
        <dbReference type="ARBA" id="ARBA00022692"/>
    </source>
</evidence>
<accession>A0AAE9WDZ7</accession>
<dbReference type="GO" id="GO:0005385">
    <property type="term" value="F:zinc ion transmembrane transporter activity"/>
    <property type="evidence" value="ECO:0007669"/>
    <property type="project" value="TreeGrafter"/>
</dbReference>
<keyword evidence="3 6" id="KW-1133">Transmembrane helix</keyword>
<feature type="region of interest" description="Disordered" evidence="5">
    <location>
        <begin position="125"/>
        <end position="159"/>
    </location>
</feature>
<dbReference type="PANTHER" id="PTHR11040:SF210">
    <property type="entry name" value="ZINC-REGULATED TRANSPORTER 3"/>
    <property type="match status" value="1"/>
</dbReference>
<organism evidence="7 8">
    <name type="scientific">Schizosaccharomyces osmophilus</name>
    <dbReference type="NCBI Taxonomy" id="2545709"/>
    <lineage>
        <taxon>Eukaryota</taxon>
        <taxon>Fungi</taxon>
        <taxon>Dikarya</taxon>
        <taxon>Ascomycota</taxon>
        <taxon>Taphrinomycotina</taxon>
        <taxon>Schizosaccharomycetes</taxon>
        <taxon>Schizosaccharomycetales</taxon>
        <taxon>Schizosaccharomycetaceae</taxon>
        <taxon>Schizosaccharomyces</taxon>
    </lineage>
</organism>
<dbReference type="Proteomes" id="UP001212411">
    <property type="component" value="Chromosome 3"/>
</dbReference>
<feature type="transmembrane region" description="Helical" evidence="6">
    <location>
        <begin position="84"/>
        <end position="104"/>
    </location>
</feature>
<keyword evidence="2 6" id="KW-0812">Transmembrane</keyword>
<feature type="compositionally biased region" description="Low complexity" evidence="5">
    <location>
        <begin position="128"/>
        <end position="158"/>
    </location>
</feature>
<gene>
    <name evidence="7" type="primary">zip2</name>
    <name evidence="7" type="ORF">SOMG_04858</name>
</gene>
<evidence type="ECO:0000313" key="7">
    <source>
        <dbReference type="EMBL" id="WBW74651.1"/>
    </source>
</evidence>
<reference evidence="7 8" key="1">
    <citation type="journal article" date="2023" name="G3 (Bethesda)">
        <title>A high-quality reference genome for the fission yeast Schizosaccharomyces osmophilus.</title>
        <authorList>
            <person name="Jia G.S."/>
            <person name="Zhang W.C."/>
            <person name="Liang Y."/>
            <person name="Liu X.H."/>
            <person name="Rhind N."/>
            <person name="Pidoux A."/>
            <person name="Brysch-Herzberg M."/>
            <person name="Du L.L."/>
        </authorList>
    </citation>
    <scope>NUCLEOTIDE SEQUENCE [LARGE SCALE GENOMIC DNA]</scope>
    <source>
        <strain evidence="7 8">CBS 15793</strain>
    </source>
</reference>
<evidence type="ECO:0000256" key="1">
    <source>
        <dbReference type="ARBA" id="ARBA00004141"/>
    </source>
</evidence>
<dbReference type="PANTHER" id="PTHR11040">
    <property type="entry name" value="ZINC/IRON TRANSPORTER"/>
    <property type="match status" value="1"/>
</dbReference>
<protein>
    <submittedName>
        <fullName evidence="7">Vacuolar zinc exporter, ZIP family, Zip2</fullName>
    </submittedName>
</protein>
<feature type="transmembrane region" description="Helical" evidence="6">
    <location>
        <begin position="284"/>
        <end position="307"/>
    </location>
</feature>
<dbReference type="InterPro" id="IPR003689">
    <property type="entry name" value="ZIP"/>
</dbReference>
<dbReference type="GeneID" id="80878324"/>
<dbReference type="EMBL" id="CP115613">
    <property type="protein sequence ID" value="WBW74651.1"/>
    <property type="molecule type" value="Genomic_DNA"/>
</dbReference>
<evidence type="ECO:0000256" key="5">
    <source>
        <dbReference type="SAM" id="MobiDB-lite"/>
    </source>
</evidence>
<proteinExistence type="predicted"/>
<dbReference type="RefSeq" id="XP_056038894.1">
    <property type="nucleotide sequence ID" value="XM_056183635.1"/>
</dbReference>
<sequence>MDNSKGWILSLITNCFCILGASGVWIDVVANKLLGRPAIDLVNSERSLVTALATSAGILLFSSWSSVMEESLHFFLDVPMIDMFLARIFQLTSFFFGSIFFYIFTHFLHKWLHKTNELNAGHEDFGNSTARGSPRSLSSSTHSGSASLQLSSSVQGSHCPSEAHLHERSMLLADEGGPENNIPLARESNPKTPTCECECHNHDDVMNTVFGSEEDEHIHSVYTMGIQTAFLICLHKIPEGFITYLASTVDTGFMVFVAMTIHNMVEGFTVAYPLYLAWKSRKKAFLTAAAISSLSLPSGAFIAFLLVRIGASGSFDLLNLVYGFIFASTAGMMLILSLRVIFPEALRHDHSQNKRHSVLCFILGILGTLCLEVFHES</sequence>
<feature type="transmembrane region" description="Helical" evidence="6">
    <location>
        <begin position="6"/>
        <end position="26"/>
    </location>
</feature>
<keyword evidence="4 6" id="KW-0472">Membrane</keyword>
<evidence type="ECO:0000256" key="3">
    <source>
        <dbReference type="ARBA" id="ARBA00022989"/>
    </source>
</evidence>
<evidence type="ECO:0000313" key="8">
    <source>
        <dbReference type="Proteomes" id="UP001212411"/>
    </source>
</evidence>
<feature type="transmembrane region" description="Helical" evidence="6">
    <location>
        <begin position="319"/>
        <end position="338"/>
    </location>
</feature>
<comment type="subcellular location">
    <subcellularLocation>
        <location evidence="1">Membrane</location>
        <topology evidence="1">Multi-pass membrane protein</topology>
    </subcellularLocation>
</comment>
<dbReference type="AlphaFoldDB" id="A0AAE9WDZ7"/>
<evidence type="ECO:0000256" key="4">
    <source>
        <dbReference type="ARBA" id="ARBA00023136"/>
    </source>
</evidence>
<name>A0AAE9WDZ7_9SCHI</name>
<dbReference type="GO" id="GO:0016020">
    <property type="term" value="C:membrane"/>
    <property type="evidence" value="ECO:0007669"/>
    <property type="project" value="UniProtKB-SubCell"/>
</dbReference>
<dbReference type="Pfam" id="PF02535">
    <property type="entry name" value="Zip"/>
    <property type="match status" value="1"/>
</dbReference>